<keyword evidence="2" id="KW-1185">Reference proteome</keyword>
<evidence type="ECO:0000313" key="2">
    <source>
        <dbReference type="Proteomes" id="UP001259572"/>
    </source>
</evidence>
<reference evidence="1 2" key="1">
    <citation type="submission" date="2023-05" db="EMBL/GenBank/DDBJ databases">
        <authorList>
            <person name="Guo Y."/>
        </authorList>
    </citation>
    <scope>NUCLEOTIDE SEQUENCE [LARGE SCALE GENOMIC DNA]</scope>
    <source>
        <strain evidence="1 2">GR2756</strain>
    </source>
</reference>
<dbReference type="Pfam" id="PF05960">
    <property type="entry name" value="DUF885"/>
    <property type="match status" value="1"/>
</dbReference>
<comment type="caution">
    <text evidence="1">The sequence shown here is derived from an EMBL/GenBank/DDBJ whole genome shotgun (WGS) entry which is preliminary data.</text>
</comment>
<proteinExistence type="predicted"/>
<organism evidence="1 2">
    <name type="scientific">Sphingosinicella rhizophila</name>
    <dbReference type="NCBI Taxonomy" id="3050082"/>
    <lineage>
        <taxon>Bacteria</taxon>
        <taxon>Pseudomonadati</taxon>
        <taxon>Pseudomonadota</taxon>
        <taxon>Alphaproteobacteria</taxon>
        <taxon>Sphingomonadales</taxon>
        <taxon>Sphingosinicellaceae</taxon>
        <taxon>Sphingosinicella</taxon>
    </lineage>
</organism>
<dbReference type="RefSeq" id="WP_315727023.1">
    <property type="nucleotide sequence ID" value="NZ_JAVUPU010000006.1"/>
</dbReference>
<dbReference type="PANTHER" id="PTHR33361:SF2">
    <property type="entry name" value="DUF885 DOMAIN-CONTAINING PROTEIN"/>
    <property type="match status" value="1"/>
</dbReference>
<gene>
    <name evidence="1" type="ORF">RQX22_13275</name>
</gene>
<sequence>MMSEKATIDQLAADYWQALVLREPYYALMAGERVERFPSGSLAGAEAAADTARTLLARLDAIDLSNLDRGDSLTAEFLRYMLESDTSEPDRWWTSFGIAPYSASGLSMMPSMLFAPIDVTKPEEAQRYLQLVADFAGAIDALREKTEAQAERGWRLPKPALPGARITLESIGAAATASLALSTERTKDEALRADVDRLIEEKLKPAFTGLLAAIGEDYEAVAPEEVGICHQPGGADAYRDWLRYHLSFDASPEEIHEIGKAEVEHLTAAMAKLRLDAFGHNGDEAAFHERLRQDPRAKAESPEALEAIYRRHLERMAPVFARIVRKAPQASATVKRLAPEMEAGMTFGYYAPPSGSERQGIYHYSGNGIPDRLQMNAAPLIFHELVPGHHVHITRQAENEALPDVRRRTFIFGAFNEGWAEYSAGLGEEAGLYDDPYDLYGWLSHQRFVAQRLVVDTGLNFYGWSLQKARDYMSANTLESETQVASETLRYATDMPGQALGYRMGFLKFRELREKARARLGESFDLADFHEAILEQGALPIELLEKSLDDWASERLRA</sequence>
<protein>
    <submittedName>
        <fullName evidence="1">DUF885 domain-containing protein</fullName>
    </submittedName>
</protein>
<dbReference type="EMBL" id="JAVUPU010000006">
    <property type="protein sequence ID" value="MDT9599927.1"/>
    <property type="molecule type" value="Genomic_DNA"/>
</dbReference>
<dbReference type="Proteomes" id="UP001259572">
    <property type="component" value="Unassembled WGS sequence"/>
</dbReference>
<name>A0ABU3Q9F6_9SPHN</name>
<accession>A0ABU3Q9F6</accession>
<evidence type="ECO:0000313" key="1">
    <source>
        <dbReference type="EMBL" id="MDT9599927.1"/>
    </source>
</evidence>
<dbReference type="PANTHER" id="PTHR33361">
    <property type="entry name" value="GLR0591 PROTEIN"/>
    <property type="match status" value="1"/>
</dbReference>
<dbReference type="InterPro" id="IPR010281">
    <property type="entry name" value="DUF885"/>
</dbReference>